<proteinExistence type="predicted"/>
<name>A0A0K2T8E6_LEPSM</name>
<accession>A0A0K2T8E6</accession>
<feature type="non-terminal residue" evidence="1">
    <location>
        <position position="1"/>
    </location>
</feature>
<sequence>FYTHSLQQFPFKITSSVCCVYVDLSLPLSLSLFFASSLSSMPRIQIYESCKNVCLYSFSISFYLNWTSRSWSVSMSTQPQCRSIISSVI</sequence>
<dbReference type="AlphaFoldDB" id="A0A0K2T8E6"/>
<evidence type="ECO:0000313" key="1">
    <source>
        <dbReference type="EMBL" id="CDW22339.1"/>
    </source>
</evidence>
<dbReference type="EMBL" id="HACA01004978">
    <property type="protein sequence ID" value="CDW22339.1"/>
    <property type="molecule type" value="Transcribed_RNA"/>
</dbReference>
<organism evidence="1">
    <name type="scientific">Lepeophtheirus salmonis</name>
    <name type="common">Salmon louse</name>
    <name type="synonym">Caligus salmonis</name>
    <dbReference type="NCBI Taxonomy" id="72036"/>
    <lineage>
        <taxon>Eukaryota</taxon>
        <taxon>Metazoa</taxon>
        <taxon>Ecdysozoa</taxon>
        <taxon>Arthropoda</taxon>
        <taxon>Crustacea</taxon>
        <taxon>Multicrustacea</taxon>
        <taxon>Hexanauplia</taxon>
        <taxon>Copepoda</taxon>
        <taxon>Siphonostomatoida</taxon>
        <taxon>Caligidae</taxon>
        <taxon>Lepeophtheirus</taxon>
    </lineage>
</organism>
<protein>
    <submittedName>
        <fullName evidence="1">Uncharacterized protein</fullName>
    </submittedName>
</protein>
<reference evidence="1" key="1">
    <citation type="submission" date="2014-05" db="EMBL/GenBank/DDBJ databases">
        <authorList>
            <person name="Chronopoulou M."/>
        </authorList>
    </citation>
    <scope>NUCLEOTIDE SEQUENCE</scope>
    <source>
        <tissue evidence="1">Whole organism</tissue>
    </source>
</reference>